<reference evidence="7 8" key="1">
    <citation type="journal article" date="2015" name="Genome Biol. Evol.">
        <title>Phylogenomic analyses indicate that early fungi evolved digesting cell walls of algal ancestors of land plants.</title>
        <authorList>
            <person name="Chang Y."/>
            <person name="Wang S."/>
            <person name="Sekimoto S."/>
            <person name="Aerts A.L."/>
            <person name="Choi C."/>
            <person name="Clum A."/>
            <person name="LaButti K.M."/>
            <person name="Lindquist E.A."/>
            <person name="Yee Ngan C."/>
            <person name="Ohm R.A."/>
            <person name="Salamov A.A."/>
            <person name="Grigoriev I.V."/>
            <person name="Spatafora J.W."/>
            <person name="Berbee M.L."/>
        </authorList>
    </citation>
    <scope>NUCLEOTIDE SEQUENCE [LARGE SCALE GENOMIC DNA]</scope>
    <source>
        <strain evidence="7 8">NRRL 28638</strain>
    </source>
</reference>
<feature type="transmembrane region" description="Helical" evidence="6">
    <location>
        <begin position="344"/>
        <end position="365"/>
    </location>
</feature>
<dbReference type="Proteomes" id="UP000070444">
    <property type="component" value="Unassembled WGS sequence"/>
</dbReference>
<dbReference type="InterPro" id="IPR020966">
    <property type="entry name" value="ALMT"/>
</dbReference>
<sequence length="1240" mass="141009">MPIKRTKTTESNPFNDIRISNYVEEPGTIETNEIKRRNQIHSTLLSGDSLTTVENSYKSEDSFDKEMPNEEGLTRSPAMNINNSRSTSPNLNHLGAAPFSLPHASTASYFPQHVSDNRAEASSSYYTVSFDNLNDFIKRNQTKQDYLPNEVQSSPEFTMDSPTLRRLVNLGRDRHNKASSSMDSLNQVIQGLKLSKQQENFDENNFSGFTSPTNIPTVPNSPIQQPNAVKESHRAKLAEWYSRFYIWIRPYRRQLLTPTTKGVIKGVIGYFLGSLLTFIPAMRDMIGTSSHMAAISVFFMSPAVSIGQFLESIIYGTAFILFGLVSSYLSLYNMNFWNVHDLHIIGNLSTWFIFVGCVSFILAWIKAKFRDPIVSKSIPNAAIIVYIVICNYTVFVEDTFSSQKVWDLAKALGAGIVINLFVTTTFWPRWEATYLKKDMVTSLESNQKLLHSLIKTFLLVSPNTNQNNEKSLKTLMNEQTKAFLNLKKRYSASKLEFFFNFGVWQKLGKVVNKLESLGQKMGGLTAGLEAQKELLADIGQNELPYNQLNHRRKLLRRKKYMSMLPPGADQLSPTSLYTPHLSPSQTPASPNLDDDKINGSYEDESGNLDLDITVLYDFIDFVGPHLKSLAKTCKRVLINVSDTYKIKNRSILDPTKDSPIQDLEDVESDDEFHSYSQSTNFQNLKRDLIQSLKDFDISHNQAIIQLYQRTRYNGKPHEEVFLVYFFVFSLQEFALELLCLLDAVEEFHNYQCENPVLFSLNLHFKNIWARVKSSFTSFKESLRTSSESKIGTGAFRRHPVQAEHNPNPINWFQRRSTHFWYLLMSLRDPNIVFALKSAVAVLIVSIPAFLDAYQDIYKEFRAAWALITMFLVMSPTVGASNAYGLYRGLGTVIGSFSGYFIYGALSGHQILLPIASSIFAIPCLYLYQYSSIPRVGQMTLLSYNLVALTKFANRHDDDFILFHYALTRALSVLVGVFAGLITSSWILPYEARKELRKGLCEFFGNASLLFSNLVSKFLTIKPIPIEPRLSTSKTPLLSASDTNSYDTESIIGYSSSTPLMSKKYIAMEYDLQVQLAKLRSLLTDTINEPRLKGKFPSQTYKKILDSCQKLLNLMITMRLLMTKDPWNRDIQKDFIIPLNSISEQVTGSILLYFYILSSAVILKTPLPPTMPPASYQRKQLINALRELPIIRSKIILKDPNNQILYYAFVVVLDDLISELEFLGDQMKILFGTITWDLIKD</sequence>
<dbReference type="PANTHER" id="PTHR47804">
    <property type="entry name" value="60S RIBOSOMAL PROTEIN L19"/>
    <property type="match status" value="1"/>
</dbReference>
<protein>
    <submittedName>
        <fullName evidence="7">Uncharacterized protein</fullName>
    </submittedName>
</protein>
<feature type="transmembrane region" description="Helical" evidence="6">
    <location>
        <begin position="910"/>
        <end position="928"/>
    </location>
</feature>
<feature type="transmembrane region" description="Helical" evidence="6">
    <location>
        <begin position="262"/>
        <end position="282"/>
    </location>
</feature>
<feature type="transmembrane region" description="Helical" evidence="6">
    <location>
        <begin position="831"/>
        <end position="850"/>
    </location>
</feature>
<dbReference type="InterPro" id="IPR052430">
    <property type="entry name" value="IVT-Associated"/>
</dbReference>
<keyword evidence="3 6" id="KW-1133">Transmembrane helix</keyword>
<dbReference type="Pfam" id="PF11744">
    <property type="entry name" value="ALMT"/>
    <property type="match status" value="1"/>
</dbReference>
<keyword evidence="8" id="KW-1185">Reference proteome</keyword>
<dbReference type="InterPro" id="IPR023244">
    <property type="entry name" value="Brefeldin_A-sensitivity_4"/>
</dbReference>
<accession>A0A137NVQ4</accession>
<evidence type="ECO:0000256" key="5">
    <source>
        <dbReference type="SAM" id="MobiDB-lite"/>
    </source>
</evidence>
<proteinExistence type="predicted"/>
<evidence type="ECO:0000256" key="1">
    <source>
        <dbReference type="ARBA" id="ARBA00004141"/>
    </source>
</evidence>
<feature type="transmembrane region" description="Helical" evidence="6">
    <location>
        <begin position="377"/>
        <end position="396"/>
    </location>
</feature>
<dbReference type="OrthoDB" id="68611at2759"/>
<dbReference type="PRINTS" id="PR02047">
    <property type="entry name" value="BREFELDNASP4"/>
</dbReference>
<feature type="transmembrane region" description="Helical" evidence="6">
    <location>
        <begin position="961"/>
        <end position="987"/>
    </location>
</feature>
<keyword evidence="2 6" id="KW-0812">Transmembrane</keyword>
<feature type="compositionally biased region" description="Basic and acidic residues" evidence="5">
    <location>
        <begin position="59"/>
        <end position="68"/>
    </location>
</feature>
<feature type="transmembrane region" description="Helical" evidence="6">
    <location>
        <begin position="862"/>
        <end position="879"/>
    </location>
</feature>
<gene>
    <name evidence="7" type="ORF">CONCODRAFT_11163</name>
</gene>
<feature type="compositionally biased region" description="Polar residues" evidence="5">
    <location>
        <begin position="572"/>
        <end position="589"/>
    </location>
</feature>
<organism evidence="7 8">
    <name type="scientific">Conidiobolus coronatus (strain ATCC 28846 / CBS 209.66 / NRRL 28638)</name>
    <name type="common">Delacroixia coronata</name>
    <dbReference type="NCBI Taxonomy" id="796925"/>
    <lineage>
        <taxon>Eukaryota</taxon>
        <taxon>Fungi</taxon>
        <taxon>Fungi incertae sedis</taxon>
        <taxon>Zoopagomycota</taxon>
        <taxon>Entomophthoromycotina</taxon>
        <taxon>Entomophthoromycetes</taxon>
        <taxon>Entomophthorales</taxon>
        <taxon>Ancylistaceae</taxon>
        <taxon>Conidiobolus</taxon>
    </lineage>
</organism>
<evidence type="ECO:0000313" key="7">
    <source>
        <dbReference type="EMBL" id="KXN66900.1"/>
    </source>
</evidence>
<feature type="region of interest" description="Disordered" evidence="5">
    <location>
        <begin position="572"/>
        <end position="600"/>
    </location>
</feature>
<dbReference type="EMBL" id="KQ964679">
    <property type="protein sequence ID" value="KXN66900.1"/>
    <property type="molecule type" value="Genomic_DNA"/>
</dbReference>
<evidence type="ECO:0000313" key="8">
    <source>
        <dbReference type="Proteomes" id="UP000070444"/>
    </source>
</evidence>
<comment type="subcellular location">
    <subcellularLocation>
        <location evidence="1">Membrane</location>
        <topology evidence="1">Multi-pass membrane protein</topology>
    </subcellularLocation>
</comment>
<feature type="transmembrane region" description="Helical" evidence="6">
    <location>
        <begin position="408"/>
        <end position="427"/>
    </location>
</feature>
<feature type="transmembrane region" description="Helical" evidence="6">
    <location>
        <begin position="313"/>
        <end position="332"/>
    </location>
</feature>
<dbReference type="GO" id="GO:0022857">
    <property type="term" value="F:transmembrane transporter activity"/>
    <property type="evidence" value="ECO:0007669"/>
    <property type="project" value="InterPro"/>
</dbReference>
<feature type="region of interest" description="Disordered" evidence="5">
    <location>
        <begin position="59"/>
        <end position="82"/>
    </location>
</feature>
<evidence type="ECO:0000256" key="3">
    <source>
        <dbReference type="ARBA" id="ARBA00022989"/>
    </source>
</evidence>
<dbReference type="GO" id="GO:0005886">
    <property type="term" value="C:plasma membrane"/>
    <property type="evidence" value="ECO:0007669"/>
    <property type="project" value="InterPro"/>
</dbReference>
<dbReference type="PANTHER" id="PTHR47804:SF1">
    <property type="entry name" value="DUF2421 DOMAIN-CONTAINING PROTEIN"/>
    <property type="match status" value="1"/>
</dbReference>
<name>A0A137NVQ4_CONC2</name>
<dbReference type="OMA" id="FPANMYV"/>
<dbReference type="STRING" id="796925.A0A137NVQ4"/>
<keyword evidence="4 6" id="KW-0472">Membrane</keyword>
<evidence type="ECO:0000256" key="4">
    <source>
        <dbReference type="ARBA" id="ARBA00023136"/>
    </source>
</evidence>
<evidence type="ECO:0000256" key="2">
    <source>
        <dbReference type="ARBA" id="ARBA00022692"/>
    </source>
</evidence>
<feature type="transmembrane region" description="Helical" evidence="6">
    <location>
        <begin position="885"/>
        <end position="905"/>
    </location>
</feature>
<evidence type="ECO:0000256" key="6">
    <source>
        <dbReference type="SAM" id="Phobius"/>
    </source>
</evidence>
<dbReference type="AlphaFoldDB" id="A0A137NVQ4"/>